<protein>
    <submittedName>
        <fullName evidence="1">Uncharacterized protein</fullName>
    </submittedName>
</protein>
<evidence type="ECO:0000313" key="1">
    <source>
        <dbReference type="EMBL" id="KAJ7552894.1"/>
    </source>
</evidence>
<keyword evidence="2" id="KW-1185">Reference proteome</keyword>
<name>A0ACC2DFF5_DIPCM</name>
<gene>
    <name evidence="1" type="ORF">O6H91_06G075100</name>
</gene>
<dbReference type="Proteomes" id="UP001162992">
    <property type="component" value="Chromosome 6"/>
</dbReference>
<sequence length="75" mass="8658">MCLFKMHELFLTIGTILPAEWYLQSIFQICMHELFLTTDSKKFCICIFATFANNHGTLLNYCKTVSVHLTVVPQV</sequence>
<evidence type="ECO:0000313" key="2">
    <source>
        <dbReference type="Proteomes" id="UP001162992"/>
    </source>
</evidence>
<reference evidence="2" key="1">
    <citation type="journal article" date="2024" name="Proc. Natl. Acad. Sci. U.S.A.">
        <title>Extraordinary preservation of gene collinearity over three hundred million years revealed in homosporous lycophytes.</title>
        <authorList>
            <person name="Li C."/>
            <person name="Wickell D."/>
            <person name="Kuo L.Y."/>
            <person name="Chen X."/>
            <person name="Nie B."/>
            <person name="Liao X."/>
            <person name="Peng D."/>
            <person name="Ji J."/>
            <person name="Jenkins J."/>
            <person name="Williams M."/>
            <person name="Shu S."/>
            <person name="Plott C."/>
            <person name="Barry K."/>
            <person name="Rajasekar S."/>
            <person name="Grimwood J."/>
            <person name="Han X."/>
            <person name="Sun S."/>
            <person name="Hou Z."/>
            <person name="He W."/>
            <person name="Dai G."/>
            <person name="Sun C."/>
            <person name="Schmutz J."/>
            <person name="Leebens-Mack J.H."/>
            <person name="Li F.W."/>
            <person name="Wang L."/>
        </authorList>
    </citation>
    <scope>NUCLEOTIDE SEQUENCE [LARGE SCALE GENOMIC DNA]</scope>
    <source>
        <strain evidence="2">cv. PW_Plant_1</strain>
    </source>
</reference>
<organism evidence="1 2">
    <name type="scientific">Diphasiastrum complanatum</name>
    <name type="common">Issler's clubmoss</name>
    <name type="synonym">Lycopodium complanatum</name>
    <dbReference type="NCBI Taxonomy" id="34168"/>
    <lineage>
        <taxon>Eukaryota</taxon>
        <taxon>Viridiplantae</taxon>
        <taxon>Streptophyta</taxon>
        <taxon>Embryophyta</taxon>
        <taxon>Tracheophyta</taxon>
        <taxon>Lycopodiopsida</taxon>
        <taxon>Lycopodiales</taxon>
        <taxon>Lycopodiaceae</taxon>
        <taxon>Lycopodioideae</taxon>
        <taxon>Diphasiastrum</taxon>
    </lineage>
</organism>
<proteinExistence type="predicted"/>
<comment type="caution">
    <text evidence="1">The sequence shown here is derived from an EMBL/GenBank/DDBJ whole genome shotgun (WGS) entry which is preliminary data.</text>
</comment>
<dbReference type="EMBL" id="CM055097">
    <property type="protein sequence ID" value="KAJ7552894.1"/>
    <property type="molecule type" value="Genomic_DNA"/>
</dbReference>
<accession>A0ACC2DFF5</accession>